<keyword evidence="2" id="KW-0597">Phosphoprotein</keyword>
<evidence type="ECO:0000313" key="10">
    <source>
        <dbReference type="Proteomes" id="UP000095767"/>
    </source>
</evidence>
<dbReference type="Proteomes" id="UP000095767">
    <property type="component" value="Unassembled WGS sequence"/>
</dbReference>
<comment type="catalytic activity">
    <reaction evidence="5">
        <text>[DNA-directed RNA polymerase] + ATP = phospho-[DNA-directed RNA polymerase] + ADP + H(+)</text>
        <dbReference type="Rhea" id="RHEA:10216"/>
        <dbReference type="Rhea" id="RHEA-COMP:11321"/>
        <dbReference type="Rhea" id="RHEA-COMP:11322"/>
        <dbReference type="ChEBI" id="CHEBI:15378"/>
        <dbReference type="ChEBI" id="CHEBI:30616"/>
        <dbReference type="ChEBI" id="CHEBI:43176"/>
        <dbReference type="ChEBI" id="CHEBI:68546"/>
        <dbReference type="ChEBI" id="CHEBI:456216"/>
        <dbReference type="EC" id="2.7.11.23"/>
    </reaction>
</comment>
<dbReference type="OrthoDB" id="602713at2759"/>
<accession>A0A1E5W6L9</accession>
<dbReference type="EMBL" id="LWDX02020051">
    <property type="protein sequence ID" value="OEL32987.1"/>
    <property type="molecule type" value="Genomic_DNA"/>
</dbReference>
<dbReference type="InterPro" id="IPR050108">
    <property type="entry name" value="CDK"/>
</dbReference>
<reference evidence="9 10" key="1">
    <citation type="submission" date="2016-09" db="EMBL/GenBank/DDBJ databases">
        <title>The draft genome of Dichanthelium oligosanthes: A C3 panicoid grass species.</title>
        <authorList>
            <person name="Studer A.J."/>
            <person name="Schnable J.C."/>
            <person name="Brutnell T.P."/>
        </authorList>
    </citation>
    <scope>NUCLEOTIDE SEQUENCE [LARGE SCALE GENOMIC DNA]</scope>
    <source>
        <strain evidence="10">cv. Kellogg 1175</strain>
        <tissue evidence="9">Leaf</tissue>
    </source>
</reference>
<feature type="binding site" evidence="6">
    <location>
        <position position="72"/>
    </location>
    <ligand>
        <name>ATP</name>
        <dbReference type="ChEBI" id="CHEBI:30616"/>
    </ligand>
</feature>
<dbReference type="PROSITE" id="PS50011">
    <property type="entry name" value="PROTEIN_KINASE_DOM"/>
    <property type="match status" value="1"/>
</dbReference>
<dbReference type="GO" id="GO:0005634">
    <property type="term" value="C:nucleus"/>
    <property type="evidence" value="ECO:0007669"/>
    <property type="project" value="TreeGrafter"/>
</dbReference>
<dbReference type="AlphaFoldDB" id="A0A1E5W6L9"/>
<evidence type="ECO:0000256" key="6">
    <source>
        <dbReference type="PROSITE-ProRule" id="PRU10141"/>
    </source>
</evidence>
<dbReference type="Gene3D" id="1.10.510.10">
    <property type="entry name" value="Transferase(Phosphotransferase) domain 1"/>
    <property type="match status" value="1"/>
</dbReference>
<dbReference type="STRING" id="888268.A0A1E5W6L9"/>
<feature type="domain" description="Protein kinase" evidence="8">
    <location>
        <begin position="42"/>
        <end position="360"/>
    </location>
</feature>
<dbReference type="InterPro" id="IPR011009">
    <property type="entry name" value="Kinase-like_dom_sf"/>
</dbReference>
<evidence type="ECO:0000313" key="9">
    <source>
        <dbReference type="EMBL" id="OEL32987.1"/>
    </source>
</evidence>
<evidence type="ECO:0000259" key="8">
    <source>
        <dbReference type="PROSITE" id="PS50011"/>
    </source>
</evidence>
<keyword evidence="9" id="KW-0418">Kinase</keyword>
<dbReference type="GO" id="GO:0007346">
    <property type="term" value="P:regulation of mitotic cell cycle"/>
    <property type="evidence" value="ECO:0007669"/>
    <property type="project" value="TreeGrafter"/>
</dbReference>
<protein>
    <recommendedName>
        <fullName evidence="1">[RNA-polymerase]-subunit kinase</fullName>
        <ecNumber evidence="1">2.7.11.23</ecNumber>
    </recommendedName>
</protein>
<name>A0A1E5W6L9_9POAL</name>
<dbReference type="InterPro" id="IPR017441">
    <property type="entry name" value="Protein_kinase_ATP_BS"/>
</dbReference>
<keyword evidence="3 6" id="KW-0547">Nucleotide-binding</keyword>
<keyword evidence="9" id="KW-0808">Transferase</keyword>
<dbReference type="GO" id="GO:0008353">
    <property type="term" value="F:RNA polymerase II CTD heptapeptide repeat kinase activity"/>
    <property type="evidence" value="ECO:0007669"/>
    <property type="project" value="UniProtKB-EC"/>
</dbReference>
<evidence type="ECO:0000256" key="2">
    <source>
        <dbReference type="ARBA" id="ARBA00022553"/>
    </source>
</evidence>
<dbReference type="PROSITE" id="PS00107">
    <property type="entry name" value="PROTEIN_KINASE_ATP"/>
    <property type="match status" value="1"/>
</dbReference>
<gene>
    <name evidence="9" type="ORF">BAE44_0005994</name>
</gene>
<dbReference type="PANTHER" id="PTHR24056">
    <property type="entry name" value="CELL DIVISION PROTEIN KINASE"/>
    <property type="match status" value="1"/>
</dbReference>
<proteinExistence type="predicted"/>
<dbReference type="PANTHER" id="PTHR24056:SF486">
    <property type="entry name" value="OS12G0427000 PROTEIN"/>
    <property type="match status" value="1"/>
</dbReference>
<dbReference type="SUPFAM" id="SSF56112">
    <property type="entry name" value="Protein kinase-like (PK-like)"/>
    <property type="match status" value="1"/>
</dbReference>
<dbReference type="Pfam" id="PF00069">
    <property type="entry name" value="Pkinase"/>
    <property type="match status" value="1"/>
</dbReference>
<sequence>MASAIVEEKDEPPEEKEPPEAKMGQVADAPPCAWPPAVAERYERLEKLGQGMFGDVYKARDRRRSGQLVAVKRLSGRTDDRFVHTGPLDFARQAMSLAACRGYPHVVRLVATYADASSRGDGDSFVVTKYAGPMNLRKYMMERRAQSQPFLEGEVRRAMRQLLSGAKHVHKAGIVHRDLVPENVIVDQRRRSAKMVYKIGGFGMSESAAAREGRGDDSALLASFGPYRAPEAFLGSRDYDGRVDTWALGCIMAELLVGDGKPFFYAELESEVFVKMQRVVGTKGITEWPGLQRLVGTRERELAQAAVRREQASGGYTSCLGKLFPAEKLSEAGFEVLSGLLEANPERRLTAAAALRKPWFRRQSRFFGGCCVVP</sequence>
<evidence type="ECO:0000256" key="4">
    <source>
        <dbReference type="ARBA" id="ARBA00022840"/>
    </source>
</evidence>
<keyword evidence="4 6" id="KW-0067">ATP-binding</keyword>
<feature type="region of interest" description="Disordered" evidence="7">
    <location>
        <begin position="1"/>
        <end position="30"/>
    </location>
</feature>
<evidence type="ECO:0000256" key="3">
    <source>
        <dbReference type="ARBA" id="ARBA00022741"/>
    </source>
</evidence>
<dbReference type="Gene3D" id="3.30.200.20">
    <property type="entry name" value="Phosphorylase Kinase, domain 1"/>
    <property type="match status" value="1"/>
</dbReference>
<keyword evidence="10" id="KW-1185">Reference proteome</keyword>
<evidence type="ECO:0000256" key="7">
    <source>
        <dbReference type="SAM" id="MobiDB-lite"/>
    </source>
</evidence>
<evidence type="ECO:0000256" key="5">
    <source>
        <dbReference type="ARBA" id="ARBA00049280"/>
    </source>
</evidence>
<dbReference type="EC" id="2.7.11.23" evidence="1"/>
<dbReference type="FunFam" id="1.10.510.10:FF:001165">
    <property type="entry name" value="Protein kinase domain containing protein"/>
    <property type="match status" value="1"/>
</dbReference>
<comment type="caution">
    <text evidence="9">The sequence shown here is derived from an EMBL/GenBank/DDBJ whole genome shotgun (WGS) entry which is preliminary data.</text>
</comment>
<dbReference type="InterPro" id="IPR000719">
    <property type="entry name" value="Prot_kinase_dom"/>
</dbReference>
<evidence type="ECO:0000256" key="1">
    <source>
        <dbReference type="ARBA" id="ARBA00012409"/>
    </source>
</evidence>
<organism evidence="9 10">
    <name type="scientific">Dichanthelium oligosanthes</name>
    <dbReference type="NCBI Taxonomy" id="888268"/>
    <lineage>
        <taxon>Eukaryota</taxon>
        <taxon>Viridiplantae</taxon>
        <taxon>Streptophyta</taxon>
        <taxon>Embryophyta</taxon>
        <taxon>Tracheophyta</taxon>
        <taxon>Spermatophyta</taxon>
        <taxon>Magnoliopsida</taxon>
        <taxon>Liliopsida</taxon>
        <taxon>Poales</taxon>
        <taxon>Poaceae</taxon>
        <taxon>PACMAD clade</taxon>
        <taxon>Panicoideae</taxon>
        <taxon>Panicodae</taxon>
        <taxon>Paniceae</taxon>
        <taxon>Dichantheliinae</taxon>
        <taxon>Dichanthelium</taxon>
    </lineage>
</organism>
<dbReference type="GO" id="GO:0005524">
    <property type="term" value="F:ATP binding"/>
    <property type="evidence" value="ECO:0007669"/>
    <property type="project" value="UniProtKB-UniRule"/>
</dbReference>